<evidence type="ECO:0000313" key="1">
    <source>
        <dbReference type="EMBL" id="KAL2088156.1"/>
    </source>
</evidence>
<name>A0ABD1JN56_9TELE</name>
<dbReference type="EMBL" id="JBHFQA010000014">
    <property type="protein sequence ID" value="KAL2088156.1"/>
    <property type="molecule type" value="Genomic_DNA"/>
</dbReference>
<protein>
    <submittedName>
        <fullName evidence="1">Uncharacterized protein</fullName>
    </submittedName>
</protein>
<reference evidence="1 2" key="1">
    <citation type="submission" date="2024-09" db="EMBL/GenBank/DDBJ databases">
        <title>A chromosome-level genome assembly of Gray's grenadier anchovy, Coilia grayii.</title>
        <authorList>
            <person name="Fu Z."/>
        </authorList>
    </citation>
    <scope>NUCLEOTIDE SEQUENCE [LARGE SCALE GENOMIC DNA]</scope>
    <source>
        <strain evidence="1">G4</strain>
        <tissue evidence="1">Muscle</tissue>
    </source>
</reference>
<dbReference type="PANTHER" id="PTHR36649">
    <property type="entry name" value="UBIQUITIN-LIKE DOMAIN-CONTAINING PROTEIN"/>
    <property type="match status" value="1"/>
</dbReference>
<gene>
    <name evidence="1" type="ORF">ACEWY4_016984</name>
</gene>
<dbReference type="Proteomes" id="UP001591681">
    <property type="component" value="Unassembled WGS sequence"/>
</dbReference>
<comment type="caution">
    <text evidence="1">The sequence shown here is derived from an EMBL/GenBank/DDBJ whole genome shotgun (WGS) entry which is preliminary data.</text>
</comment>
<sequence>MDRDVVLEGLSTLLGVRVSGLPKNNIPKNVVVLPVEKLILRGIGGGHVFSDAAEIGIRSDAQQELFIDEEEFFDPQYDYDFTNLRDPSLCERGDEPYKRPAGWNRAALKVRGKYEDGDDWLGPNGWRSYSAPGEWPVSFHGTSGKGAKGIVEIGYEAGPRAVYGRGVYSTPDINEAERYYAKTFTVNKTKKTYKVVVQNRVNPKHRKICQRKDYWLIPVPEGTSAEKERKIVDCSIRPYGLLFKEVK</sequence>
<dbReference type="Gene3D" id="3.90.175.10">
    <property type="entry name" value="Diphtheria Toxin, domain 1"/>
    <property type="match status" value="1"/>
</dbReference>
<dbReference type="PANTHER" id="PTHR36649:SF28">
    <property type="entry name" value="UBIQUITIN-LIKE DOMAIN-CONTAINING PROTEIN"/>
    <property type="match status" value="1"/>
</dbReference>
<organism evidence="1 2">
    <name type="scientific">Coilia grayii</name>
    <name type="common">Gray's grenadier anchovy</name>
    <dbReference type="NCBI Taxonomy" id="363190"/>
    <lineage>
        <taxon>Eukaryota</taxon>
        <taxon>Metazoa</taxon>
        <taxon>Chordata</taxon>
        <taxon>Craniata</taxon>
        <taxon>Vertebrata</taxon>
        <taxon>Euteleostomi</taxon>
        <taxon>Actinopterygii</taxon>
        <taxon>Neopterygii</taxon>
        <taxon>Teleostei</taxon>
        <taxon>Clupei</taxon>
        <taxon>Clupeiformes</taxon>
        <taxon>Clupeoidei</taxon>
        <taxon>Engraulidae</taxon>
        <taxon>Coilinae</taxon>
        <taxon>Coilia</taxon>
    </lineage>
</organism>
<accession>A0ABD1JN56</accession>
<keyword evidence="2" id="KW-1185">Reference proteome</keyword>
<dbReference type="AlphaFoldDB" id="A0ABD1JN56"/>
<proteinExistence type="predicted"/>
<dbReference type="SUPFAM" id="SSF56399">
    <property type="entry name" value="ADP-ribosylation"/>
    <property type="match status" value="1"/>
</dbReference>
<evidence type="ECO:0000313" key="2">
    <source>
        <dbReference type="Proteomes" id="UP001591681"/>
    </source>
</evidence>